<feature type="compositionally biased region" description="Polar residues" evidence="1">
    <location>
        <begin position="21"/>
        <end position="30"/>
    </location>
</feature>
<organism evidence="2 3">
    <name type="scientific">Pleurodeles waltl</name>
    <name type="common">Iberian ribbed newt</name>
    <dbReference type="NCBI Taxonomy" id="8319"/>
    <lineage>
        <taxon>Eukaryota</taxon>
        <taxon>Metazoa</taxon>
        <taxon>Chordata</taxon>
        <taxon>Craniata</taxon>
        <taxon>Vertebrata</taxon>
        <taxon>Euteleostomi</taxon>
        <taxon>Amphibia</taxon>
        <taxon>Batrachia</taxon>
        <taxon>Caudata</taxon>
        <taxon>Salamandroidea</taxon>
        <taxon>Salamandridae</taxon>
        <taxon>Pleurodelinae</taxon>
        <taxon>Pleurodeles</taxon>
    </lineage>
</organism>
<evidence type="ECO:0000256" key="1">
    <source>
        <dbReference type="SAM" id="MobiDB-lite"/>
    </source>
</evidence>
<dbReference type="EMBL" id="JANPWB010000003">
    <property type="protein sequence ID" value="KAJ1197244.1"/>
    <property type="molecule type" value="Genomic_DNA"/>
</dbReference>
<reference evidence="2" key="1">
    <citation type="journal article" date="2022" name="bioRxiv">
        <title>Sequencing and chromosome-scale assembly of the giantPleurodeles waltlgenome.</title>
        <authorList>
            <person name="Brown T."/>
            <person name="Elewa A."/>
            <person name="Iarovenko S."/>
            <person name="Subramanian E."/>
            <person name="Araus A.J."/>
            <person name="Petzold A."/>
            <person name="Susuki M."/>
            <person name="Suzuki K.-i.T."/>
            <person name="Hayashi T."/>
            <person name="Toyoda A."/>
            <person name="Oliveira C."/>
            <person name="Osipova E."/>
            <person name="Leigh N.D."/>
            <person name="Simon A."/>
            <person name="Yun M.H."/>
        </authorList>
    </citation>
    <scope>NUCLEOTIDE SEQUENCE</scope>
    <source>
        <strain evidence="2">20211129_DDA</strain>
        <tissue evidence="2">Liver</tissue>
    </source>
</reference>
<gene>
    <name evidence="2" type="ORF">NDU88_001106</name>
</gene>
<comment type="caution">
    <text evidence="2">The sequence shown here is derived from an EMBL/GenBank/DDBJ whole genome shotgun (WGS) entry which is preliminary data.</text>
</comment>
<proteinExistence type="predicted"/>
<sequence>MNRYPGNNRPRGARFLRVEQVSRQPQTTSDPPFERHKSQTNSEILSAEYWTYDVSADDHREMIMHSNLIG</sequence>
<evidence type="ECO:0000313" key="3">
    <source>
        <dbReference type="Proteomes" id="UP001066276"/>
    </source>
</evidence>
<protein>
    <submittedName>
        <fullName evidence="2">Uncharacterized protein</fullName>
    </submittedName>
</protein>
<accession>A0AAV7VAX9</accession>
<name>A0AAV7VAX9_PLEWA</name>
<evidence type="ECO:0000313" key="2">
    <source>
        <dbReference type="EMBL" id="KAJ1197244.1"/>
    </source>
</evidence>
<dbReference type="AlphaFoldDB" id="A0AAV7VAX9"/>
<dbReference type="Proteomes" id="UP001066276">
    <property type="component" value="Chromosome 2_1"/>
</dbReference>
<keyword evidence="3" id="KW-1185">Reference proteome</keyword>
<feature type="region of interest" description="Disordered" evidence="1">
    <location>
        <begin position="1"/>
        <end position="40"/>
    </location>
</feature>